<dbReference type="AlphaFoldDB" id="X1I885"/>
<organism evidence="1">
    <name type="scientific">marine sediment metagenome</name>
    <dbReference type="NCBI Taxonomy" id="412755"/>
    <lineage>
        <taxon>unclassified sequences</taxon>
        <taxon>metagenomes</taxon>
        <taxon>ecological metagenomes</taxon>
    </lineage>
</organism>
<protein>
    <submittedName>
        <fullName evidence="1">Uncharacterized protein</fullName>
    </submittedName>
</protein>
<gene>
    <name evidence="1" type="ORF">S03H2_49926</name>
</gene>
<name>X1I885_9ZZZZ</name>
<sequence length="108" mass="11382">MLIIVGRDAIADFAQTAYAAGVPDFEEADILLVTHVSGLTGAPPPATVDYTVDPYNATDWADGEKPAVEHIMFNAGARQFKIASTVAPDVGSLLLVVMRPKGARVKVS</sequence>
<dbReference type="EMBL" id="BARU01031576">
    <property type="protein sequence ID" value="GAH62324.1"/>
    <property type="molecule type" value="Genomic_DNA"/>
</dbReference>
<comment type="caution">
    <text evidence="1">The sequence shown here is derived from an EMBL/GenBank/DDBJ whole genome shotgun (WGS) entry which is preliminary data.</text>
</comment>
<evidence type="ECO:0000313" key="1">
    <source>
        <dbReference type="EMBL" id="GAH62324.1"/>
    </source>
</evidence>
<proteinExistence type="predicted"/>
<accession>X1I885</accession>
<reference evidence="1" key="1">
    <citation type="journal article" date="2014" name="Front. Microbiol.">
        <title>High frequency of phylogenetically diverse reductive dehalogenase-homologous genes in deep subseafloor sedimentary metagenomes.</title>
        <authorList>
            <person name="Kawai M."/>
            <person name="Futagami T."/>
            <person name="Toyoda A."/>
            <person name="Takaki Y."/>
            <person name="Nishi S."/>
            <person name="Hori S."/>
            <person name="Arai W."/>
            <person name="Tsubouchi T."/>
            <person name="Morono Y."/>
            <person name="Uchiyama I."/>
            <person name="Ito T."/>
            <person name="Fujiyama A."/>
            <person name="Inagaki F."/>
            <person name="Takami H."/>
        </authorList>
    </citation>
    <scope>NUCLEOTIDE SEQUENCE</scope>
    <source>
        <strain evidence="1">Expedition CK06-06</strain>
    </source>
</reference>